<comment type="caution">
    <text evidence="1">The sequence shown here is derived from an EMBL/GenBank/DDBJ whole genome shotgun (WGS) entry which is preliminary data.</text>
</comment>
<dbReference type="Proteomes" id="UP000805193">
    <property type="component" value="Unassembled WGS sequence"/>
</dbReference>
<name>A0AC60QNN5_IXOPE</name>
<protein>
    <submittedName>
        <fullName evidence="1">Uncharacterized protein</fullName>
    </submittedName>
</protein>
<reference evidence="1 2" key="1">
    <citation type="journal article" date="2020" name="Cell">
        <title>Large-Scale Comparative Analyses of Tick Genomes Elucidate Their Genetic Diversity and Vector Capacities.</title>
        <authorList>
            <consortium name="Tick Genome and Microbiome Consortium (TIGMIC)"/>
            <person name="Jia N."/>
            <person name="Wang J."/>
            <person name="Shi W."/>
            <person name="Du L."/>
            <person name="Sun Y."/>
            <person name="Zhan W."/>
            <person name="Jiang J.F."/>
            <person name="Wang Q."/>
            <person name="Zhang B."/>
            <person name="Ji P."/>
            <person name="Bell-Sakyi L."/>
            <person name="Cui X.M."/>
            <person name="Yuan T.T."/>
            <person name="Jiang B.G."/>
            <person name="Yang W.F."/>
            <person name="Lam T.T."/>
            <person name="Chang Q.C."/>
            <person name="Ding S.J."/>
            <person name="Wang X.J."/>
            <person name="Zhu J.G."/>
            <person name="Ruan X.D."/>
            <person name="Zhao L."/>
            <person name="Wei J.T."/>
            <person name="Ye R.Z."/>
            <person name="Que T.C."/>
            <person name="Du C.H."/>
            <person name="Zhou Y.H."/>
            <person name="Cheng J.X."/>
            <person name="Dai P.F."/>
            <person name="Guo W.B."/>
            <person name="Han X.H."/>
            <person name="Huang E.J."/>
            <person name="Li L.F."/>
            <person name="Wei W."/>
            <person name="Gao Y.C."/>
            <person name="Liu J.Z."/>
            <person name="Shao H.Z."/>
            <person name="Wang X."/>
            <person name="Wang C.C."/>
            <person name="Yang T.C."/>
            <person name="Huo Q.B."/>
            <person name="Li W."/>
            <person name="Chen H.Y."/>
            <person name="Chen S.E."/>
            <person name="Zhou L.G."/>
            <person name="Ni X.B."/>
            <person name="Tian J.H."/>
            <person name="Sheng Y."/>
            <person name="Liu T."/>
            <person name="Pan Y.S."/>
            <person name="Xia L.Y."/>
            <person name="Li J."/>
            <person name="Zhao F."/>
            <person name="Cao W.C."/>
        </authorList>
    </citation>
    <scope>NUCLEOTIDE SEQUENCE [LARGE SCALE GENOMIC DNA]</scope>
    <source>
        <strain evidence="1">Iper-2018</strain>
    </source>
</reference>
<evidence type="ECO:0000313" key="2">
    <source>
        <dbReference type="Proteomes" id="UP000805193"/>
    </source>
</evidence>
<keyword evidence="2" id="KW-1185">Reference proteome</keyword>
<gene>
    <name evidence="1" type="ORF">HPB47_017293</name>
</gene>
<evidence type="ECO:0000313" key="1">
    <source>
        <dbReference type="EMBL" id="KAG0437772.1"/>
    </source>
</evidence>
<organism evidence="1 2">
    <name type="scientific">Ixodes persulcatus</name>
    <name type="common">Taiga tick</name>
    <dbReference type="NCBI Taxonomy" id="34615"/>
    <lineage>
        <taxon>Eukaryota</taxon>
        <taxon>Metazoa</taxon>
        <taxon>Ecdysozoa</taxon>
        <taxon>Arthropoda</taxon>
        <taxon>Chelicerata</taxon>
        <taxon>Arachnida</taxon>
        <taxon>Acari</taxon>
        <taxon>Parasitiformes</taxon>
        <taxon>Ixodida</taxon>
        <taxon>Ixodoidea</taxon>
        <taxon>Ixodidae</taxon>
        <taxon>Ixodinae</taxon>
        <taxon>Ixodes</taxon>
    </lineage>
</organism>
<dbReference type="EMBL" id="JABSTQ010006193">
    <property type="protein sequence ID" value="KAG0437772.1"/>
    <property type="molecule type" value="Genomic_DNA"/>
</dbReference>
<proteinExistence type="predicted"/>
<sequence>MDAYIGFIGLAHDALSLKKSPFFEDAETKCAGVYLPWDSAYLLLPSGFQMLPATEKIYFVLVRNAGYKTCTKKPSLFAAPKKRNAKNCCLNGPFVIRLNGGRTENLLTEPVLIGHPEIRRSRERLGVLITVSMPSNYCLNGPFAVRLNGGCAECLMTKTVLSGPPTVLWC</sequence>
<accession>A0AC60QNN5</accession>